<reference evidence="14 15" key="1">
    <citation type="submission" date="2025-04" db="UniProtKB">
        <authorList>
            <consortium name="RefSeq"/>
        </authorList>
    </citation>
    <scope>IDENTIFICATION</scope>
</reference>
<dbReference type="Gene3D" id="2.60.40.10">
    <property type="entry name" value="Immunoglobulins"/>
    <property type="match status" value="5"/>
</dbReference>
<evidence type="ECO:0000256" key="7">
    <source>
        <dbReference type="ARBA" id="ARBA00023136"/>
    </source>
</evidence>
<evidence type="ECO:0000256" key="2">
    <source>
        <dbReference type="ARBA" id="ARBA00008921"/>
    </source>
</evidence>
<dbReference type="SMART" id="SM00060">
    <property type="entry name" value="FN3"/>
    <property type="match status" value="3"/>
</dbReference>
<keyword evidence="8" id="KW-0675">Receptor</keyword>
<dbReference type="RefSeq" id="XP_028259644.1">
    <property type="nucleotide sequence ID" value="XM_028403843.1"/>
</dbReference>
<accession>A0A6P7IH28</accession>
<dbReference type="PANTHER" id="PTHR48423:SF2">
    <property type="entry name" value="INTERLEUKIN-12 RECEPTOR SUBUNIT BETA-2"/>
    <property type="match status" value="1"/>
</dbReference>
<keyword evidence="13" id="KW-1185">Reference proteome</keyword>
<proteinExistence type="inferred from homology"/>
<protein>
    <submittedName>
        <fullName evidence="14 15">Interleukin-12 receptor subunit beta-2-like</fullName>
    </submittedName>
</protein>
<evidence type="ECO:0000256" key="8">
    <source>
        <dbReference type="ARBA" id="ARBA00023170"/>
    </source>
</evidence>
<dbReference type="CDD" id="cd00063">
    <property type="entry name" value="FN3"/>
    <property type="match status" value="2"/>
</dbReference>
<evidence type="ECO:0000313" key="15">
    <source>
        <dbReference type="RefSeq" id="XP_028259645.1"/>
    </source>
</evidence>
<name>A0A6P7IH28_9TELE</name>
<evidence type="ECO:0000259" key="12">
    <source>
        <dbReference type="PROSITE" id="PS50853"/>
    </source>
</evidence>
<dbReference type="InterPro" id="IPR013783">
    <property type="entry name" value="Ig-like_fold"/>
</dbReference>
<dbReference type="SUPFAM" id="SSF49265">
    <property type="entry name" value="Fibronectin type III"/>
    <property type="match status" value="3"/>
</dbReference>
<dbReference type="GeneID" id="114434531"/>
<evidence type="ECO:0000256" key="6">
    <source>
        <dbReference type="ARBA" id="ARBA00022989"/>
    </source>
</evidence>
<evidence type="ECO:0000256" key="3">
    <source>
        <dbReference type="ARBA" id="ARBA00022692"/>
    </source>
</evidence>
<gene>
    <name evidence="14 15" type="primary">LOC114434531</name>
</gene>
<comment type="subcellular location">
    <subcellularLocation>
        <location evidence="1">Membrane</location>
        <topology evidence="1">Single-pass type I membrane protein</topology>
    </subcellularLocation>
</comment>
<keyword evidence="7 11" id="KW-0472">Membrane</keyword>
<dbReference type="GO" id="GO:0005886">
    <property type="term" value="C:plasma membrane"/>
    <property type="evidence" value="ECO:0007669"/>
    <property type="project" value="UniProtKB-ARBA"/>
</dbReference>
<dbReference type="InterPro" id="IPR003961">
    <property type="entry name" value="FN3_dom"/>
</dbReference>
<keyword evidence="6 11" id="KW-1133">Transmembrane helix</keyword>
<feature type="transmembrane region" description="Helical" evidence="11">
    <location>
        <begin position="630"/>
        <end position="654"/>
    </location>
</feature>
<dbReference type="OrthoDB" id="9897281at2759"/>
<keyword evidence="4" id="KW-0732">Signal</keyword>
<feature type="domain" description="Fibronectin type-III" evidence="12">
    <location>
        <begin position="123"/>
        <end position="218"/>
    </location>
</feature>
<evidence type="ECO:0000256" key="1">
    <source>
        <dbReference type="ARBA" id="ARBA00004479"/>
    </source>
</evidence>
<keyword evidence="3 11" id="KW-0812">Transmembrane</keyword>
<dbReference type="PROSITE" id="PS50853">
    <property type="entry name" value="FN3"/>
    <property type="match status" value="3"/>
</dbReference>
<evidence type="ECO:0000256" key="11">
    <source>
        <dbReference type="SAM" id="Phobius"/>
    </source>
</evidence>
<comment type="similarity">
    <text evidence="2">Belongs to the type I cytokine receptor family. Type 2 subfamily.</text>
</comment>
<evidence type="ECO:0000256" key="9">
    <source>
        <dbReference type="ARBA" id="ARBA00023180"/>
    </source>
</evidence>
<organism evidence="13 14">
    <name type="scientific">Parambassis ranga</name>
    <name type="common">Indian glassy fish</name>
    <dbReference type="NCBI Taxonomy" id="210632"/>
    <lineage>
        <taxon>Eukaryota</taxon>
        <taxon>Metazoa</taxon>
        <taxon>Chordata</taxon>
        <taxon>Craniata</taxon>
        <taxon>Vertebrata</taxon>
        <taxon>Euteleostomi</taxon>
        <taxon>Actinopterygii</taxon>
        <taxon>Neopterygii</taxon>
        <taxon>Teleostei</taxon>
        <taxon>Neoteleostei</taxon>
        <taxon>Acanthomorphata</taxon>
        <taxon>Ovalentaria</taxon>
        <taxon>Ambassidae</taxon>
        <taxon>Parambassis</taxon>
    </lineage>
</organism>
<keyword evidence="5" id="KW-0677">Repeat</keyword>
<dbReference type="PANTHER" id="PTHR48423">
    <property type="entry name" value="INTERLEUKIN-27 RECEPTOR SUBUNIT ALPHA"/>
    <property type="match status" value="1"/>
</dbReference>
<evidence type="ECO:0000256" key="5">
    <source>
        <dbReference type="ARBA" id="ARBA00022737"/>
    </source>
</evidence>
<sequence>MNLSSVVCRCVLMLIYFSIKGWPLLPAELFIGLGYLTVEPLPPFLLGSNLTVYCHVTKDPWRQEGPEMSLVLNGETVDMRERVNRTTTMFILPSLQRPASTVFCKLSGQGKVVNGLDLRAGLPPDKPAHIICETQKSSDLIYCSWERGQETYLIKSYNISVSRENGSLIHFHHIQNAEETSIPRSMLEDDTKYLLTVTAYNHFGASPSDPFILSVKDVVIPETPQIVQIEFKRNSTAAVLEWKTNETSVHLRPCVRLSADSGSWKVTEGTELSEGLIRVDNLRPLTEYEFQMKACHTTSSPTPAHTPGFMTRLTPSRKSLCSKWSSSLRRTSPGRGPSQQLQVWRKLGNQGVNGLQNVTVLWKPLPSEEYSGTLLEYKIILADGQKHEDTCAAALSQCSVQVPAEVQSLSVSALTLYGASPQADVTLRQSGGVGPVVCVMAPAASDSTLWVSWSWLGSKHKFTLEGELLYYVTEWMSVPAAGLQWQKLNKDLQNTSITGLAAGVRYNVSLYAVTTRGVSAPSSILVYSREQKPLSAPTMCVLVHVVGRILVQWDELPVEQQRGFIIKHTIYFHTLDSSNTEVNMSVPGSGPRQMWLDCPAGALVLQLSASTSAGEGPRGIRISSQPAAPAVGLVIVIVFIIMVFIATVANLLCWSCVRERIKQKCASWGLAWFVEKLPKPGRSNAIRLLQNDGSEPLFSSIHSDPPLSPITVISQEERDEVYPIIHVDVSQTEPGHTTMETASLMSDTRTMFADSQLEHVNYKPQLATLALQGEEGMEAEENQEEESCSDVFEGFLGGLLLSVDVDSSDPPQGLTLGSVSELLWSKTAEPSLLNSGEQGGTDGGLEADCPSLDVQQDDPVAPDTTESCLSQYTCETSVNGGYFPQTAAVSSTTQ</sequence>
<dbReference type="InterPro" id="IPR036116">
    <property type="entry name" value="FN3_sf"/>
</dbReference>
<dbReference type="RefSeq" id="XP_028259645.1">
    <property type="nucleotide sequence ID" value="XM_028403844.1"/>
</dbReference>
<dbReference type="InterPro" id="IPR052672">
    <property type="entry name" value="Type1_Cytokine_Rcpt_Type2"/>
</dbReference>
<evidence type="ECO:0000313" key="13">
    <source>
        <dbReference type="Proteomes" id="UP000515145"/>
    </source>
</evidence>
<feature type="region of interest" description="Disordered" evidence="10">
    <location>
        <begin position="831"/>
        <end position="865"/>
    </location>
</feature>
<feature type="domain" description="Fibronectin type-III" evidence="12">
    <location>
        <begin position="220"/>
        <end position="309"/>
    </location>
</feature>
<evidence type="ECO:0000256" key="10">
    <source>
        <dbReference type="SAM" id="MobiDB-lite"/>
    </source>
</evidence>
<evidence type="ECO:0000256" key="4">
    <source>
        <dbReference type="ARBA" id="ARBA00022729"/>
    </source>
</evidence>
<keyword evidence="9" id="KW-0325">Glycoprotein</keyword>
<feature type="domain" description="Fibronectin type-III" evidence="12">
    <location>
        <begin position="435"/>
        <end position="533"/>
    </location>
</feature>
<dbReference type="AlphaFoldDB" id="A0A6P7IH28"/>
<dbReference type="Proteomes" id="UP000515145">
    <property type="component" value="Chromosome 4"/>
</dbReference>
<dbReference type="CTD" id="149233"/>
<evidence type="ECO:0000313" key="14">
    <source>
        <dbReference type="RefSeq" id="XP_028259644.1"/>
    </source>
</evidence>